<dbReference type="CDD" id="cd02518">
    <property type="entry name" value="GT2_SpsF"/>
    <property type="match status" value="1"/>
</dbReference>
<keyword evidence="1" id="KW-0808">Transferase</keyword>
<gene>
    <name evidence="4" type="ORF">E2650_04640</name>
</gene>
<evidence type="ECO:0000313" key="4">
    <source>
        <dbReference type="EMBL" id="MDG5899200.1"/>
    </source>
</evidence>
<dbReference type="SUPFAM" id="SSF53448">
    <property type="entry name" value="Nucleotide-diphospho-sugar transferases"/>
    <property type="match status" value="1"/>
</dbReference>
<dbReference type="PANTHER" id="PTHR42866:SF2">
    <property type="entry name" value="3-DEOXY-MANNO-OCTULOSONATE CYTIDYLYLTRANSFERASE, MITOCHONDRIAL"/>
    <property type="match status" value="1"/>
</dbReference>
<dbReference type="GO" id="GO:0005829">
    <property type="term" value="C:cytosol"/>
    <property type="evidence" value="ECO:0007669"/>
    <property type="project" value="TreeGrafter"/>
</dbReference>
<reference evidence="4" key="1">
    <citation type="journal article" date="2019" name="Int J Environ Res Public Health">
        <title>Characterization of Chromosome-Mediated BlaOXA-894 in Shewanella xiamenensis Isolated from Pig Wastewater.</title>
        <authorList>
            <person name="Zou H."/>
            <person name="Zhou Z."/>
            <person name="Xia H."/>
            <person name="Zhao Q."/>
            <person name="Li X."/>
        </authorList>
    </citation>
    <scope>NUCLEOTIDE SEQUENCE</scope>
    <source>
        <strain evidence="4">2015oxa</strain>
    </source>
</reference>
<accession>A0AAW6QU64</accession>
<reference evidence="4" key="2">
    <citation type="submission" date="2019-04" db="EMBL/GenBank/DDBJ databases">
        <authorList>
            <person name="Zou H."/>
        </authorList>
    </citation>
    <scope>NUCLEOTIDE SEQUENCE</scope>
    <source>
        <strain evidence="4">2015oxa</strain>
    </source>
</reference>
<sequence>MTKILAIIGARLNSSRLAGKHLLPLACDAAGNTLPIIGHILRRLKTCSTISAIELATTADEFNQPLINWAQENQLTCVPFEGDVNDLMGRLDRIIQRQQPDYIVYICGDCPLIDPNFIDHALRALKASDKDTITLKEGIISLHEGMGFYTRSGWNRLMAVSDCVMSREHVGYGDKLRPALTKLYIDDSGNYGKITHRISVDTYADYRFMVEVYRRWYVNNPTETVVSLEWVQEELLKDSALLAINAHVQQKAANKNYAKASIYCHLGPQIGLGHFKRSELIANALQEHLSIGVDIHAYSEAGQRLDSSSKVVWHEDEQTLLSALTEDQNPLVLIDFHPNFIDLKSFANRLSGLAKRGTKRVGIDKMVPLLDVLDWLFIPSFNCPAHHPKISAGWQNYLFSTIPQAAKQAQILVLTGGSDALGYGRELPTILDSIGTDWPILWIQGPLAPAPQLPPNSVIVVQQNPDNLKEIIAQSEIILSCYGLSLFESIYGKAATLLLPPQHLCDEAELIALNQERCCLVSNTLEEAKEMLQQLLTEPEQRRSIQNQATRVFESHQGIQALIDDIRHLLGAVN</sequence>
<dbReference type="GO" id="GO:0009103">
    <property type="term" value="P:lipopolysaccharide biosynthetic process"/>
    <property type="evidence" value="ECO:0007669"/>
    <property type="project" value="UniProtKB-KW"/>
</dbReference>
<keyword evidence="2 4" id="KW-0548">Nucleotidyltransferase</keyword>
<dbReference type="PANTHER" id="PTHR42866">
    <property type="entry name" value="3-DEOXY-MANNO-OCTULOSONATE CYTIDYLYLTRANSFERASE"/>
    <property type="match status" value="1"/>
</dbReference>
<evidence type="ECO:0000256" key="2">
    <source>
        <dbReference type="ARBA" id="ARBA00022695"/>
    </source>
</evidence>
<dbReference type="RefSeq" id="WP_279254748.1">
    <property type="nucleotide sequence ID" value="NZ_SUNE01000002.1"/>
</dbReference>
<dbReference type="InterPro" id="IPR029044">
    <property type="entry name" value="Nucleotide-diphossugar_trans"/>
</dbReference>
<proteinExistence type="predicted"/>
<dbReference type="AlphaFoldDB" id="A0AAW6QU64"/>
<organism evidence="4">
    <name type="scientific">Shewanella xiamenensis</name>
    <dbReference type="NCBI Taxonomy" id="332186"/>
    <lineage>
        <taxon>Bacteria</taxon>
        <taxon>Pseudomonadati</taxon>
        <taxon>Pseudomonadota</taxon>
        <taxon>Gammaproteobacteria</taxon>
        <taxon>Alteromonadales</taxon>
        <taxon>Shewanellaceae</taxon>
        <taxon>Shewanella</taxon>
    </lineage>
</organism>
<protein>
    <submittedName>
        <fullName evidence="4">Acylneuraminate cytidylyltransferase</fullName>
    </submittedName>
</protein>
<evidence type="ECO:0000256" key="1">
    <source>
        <dbReference type="ARBA" id="ARBA00022679"/>
    </source>
</evidence>
<dbReference type="GO" id="GO:0008690">
    <property type="term" value="F:3-deoxy-manno-octulosonate cytidylyltransferase activity"/>
    <property type="evidence" value="ECO:0007669"/>
    <property type="project" value="TreeGrafter"/>
</dbReference>
<dbReference type="Pfam" id="PF02348">
    <property type="entry name" value="CTP_transf_3"/>
    <property type="match status" value="1"/>
</dbReference>
<dbReference type="InterPro" id="IPR003329">
    <property type="entry name" value="Cytidylyl_trans"/>
</dbReference>
<dbReference type="Proteomes" id="UP001152518">
    <property type="component" value="Unassembled WGS sequence"/>
</dbReference>
<dbReference type="Gene3D" id="3.90.550.10">
    <property type="entry name" value="Spore Coat Polysaccharide Biosynthesis Protein SpsA, Chain A"/>
    <property type="match status" value="1"/>
</dbReference>
<dbReference type="EMBL" id="SUNE01000002">
    <property type="protein sequence ID" value="MDG5899200.1"/>
    <property type="molecule type" value="Genomic_DNA"/>
</dbReference>
<keyword evidence="3" id="KW-0448">Lipopolysaccharide biosynthesis</keyword>
<comment type="caution">
    <text evidence="4">The sequence shown here is derived from an EMBL/GenBank/DDBJ whole genome shotgun (WGS) entry which is preliminary data.</text>
</comment>
<name>A0AAW6QU64_9GAMM</name>
<evidence type="ECO:0000256" key="3">
    <source>
        <dbReference type="ARBA" id="ARBA00022985"/>
    </source>
</evidence>